<gene>
    <name evidence="12" type="ORF">L596_007208</name>
</gene>
<feature type="repeat" description="WD" evidence="9">
    <location>
        <begin position="80"/>
        <end position="121"/>
    </location>
</feature>
<evidence type="ECO:0000256" key="8">
    <source>
        <dbReference type="ARBA" id="ARBA00023242"/>
    </source>
</evidence>
<proteinExistence type="inferred from homology"/>
<evidence type="ECO:0000256" key="7">
    <source>
        <dbReference type="ARBA" id="ARBA00023204"/>
    </source>
</evidence>
<evidence type="ECO:0000313" key="13">
    <source>
        <dbReference type="Proteomes" id="UP000298663"/>
    </source>
</evidence>
<organism evidence="12 13">
    <name type="scientific">Steinernema carpocapsae</name>
    <name type="common">Entomopathogenic nematode</name>
    <dbReference type="NCBI Taxonomy" id="34508"/>
    <lineage>
        <taxon>Eukaryota</taxon>
        <taxon>Metazoa</taxon>
        <taxon>Ecdysozoa</taxon>
        <taxon>Nematoda</taxon>
        <taxon>Chromadorea</taxon>
        <taxon>Rhabditida</taxon>
        <taxon>Tylenchina</taxon>
        <taxon>Panagrolaimomorpha</taxon>
        <taxon>Strongyloidoidea</taxon>
        <taxon>Steinernematidae</taxon>
        <taxon>Steinernema</taxon>
    </lineage>
</organism>
<protein>
    <recommendedName>
        <fullName evidence="11">CAF1B/HIR1 beta-propeller domain-containing protein</fullName>
    </recommendedName>
</protein>
<keyword evidence="3 9" id="KW-0853">WD repeat</keyword>
<keyword evidence="7" id="KW-0234">DNA repair</keyword>
<keyword evidence="8" id="KW-0539">Nucleus</keyword>
<evidence type="ECO:0000256" key="2">
    <source>
        <dbReference type="ARBA" id="ARBA00007306"/>
    </source>
</evidence>
<dbReference type="InterPro" id="IPR036322">
    <property type="entry name" value="WD40_repeat_dom_sf"/>
</dbReference>
<feature type="domain" description="CAF1B/HIR1 beta-propeller" evidence="11">
    <location>
        <begin position="9"/>
        <end position="396"/>
    </location>
</feature>
<dbReference type="SUPFAM" id="SSF50978">
    <property type="entry name" value="WD40 repeat-like"/>
    <property type="match status" value="1"/>
</dbReference>
<keyword evidence="6" id="KW-0156">Chromatin regulator</keyword>
<evidence type="ECO:0000256" key="5">
    <source>
        <dbReference type="ARBA" id="ARBA00022763"/>
    </source>
</evidence>
<name>A0A4U5P995_STECR</name>
<dbReference type="PROSITE" id="PS50082">
    <property type="entry name" value="WD_REPEATS_2"/>
    <property type="match status" value="1"/>
</dbReference>
<evidence type="ECO:0000256" key="1">
    <source>
        <dbReference type="ARBA" id="ARBA00004123"/>
    </source>
</evidence>
<dbReference type="STRING" id="34508.A0A4U5P995"/>
<evidence type="ECO:0000256" key="6">
    <source>
        <dbReference type="ARBA" id="ARBA00022853"/>
    </source>
</evidence>
<comment type="similarity">
    <text evidence="2">Belongs to the WD repeat HIR1 family.</text>
</comment>
<dbReference type="InterPro" id="IPR015943">
    <property type="entry name" value="WD40/YVTN_repeat-like_dom_sf"/>
</dbReference>
<feature type="compositionally biased region" description="Low complexity" evidence="10">
    <location>
        <begin position="453"/>
        <end position="469"/>
    </location>
</feature>
<keyword evidence="4" id="KW-0677">Repeat</keyword>
<sequence>MSPAVGMFHYMPPIYWHDRQSLLSVDVNRVPMKESPVPVYKMVTSSVQKEVRVWTFSFEGDSEQFRNGKAPLVVQFLSNLMGHSASVNVVKFSPAGDLIASGDVDGVVNIWRLSQTETQSPSKLTVDPEMPPNKELWVRSRNSFRHDSDVTDIAWNATGSCLCIASNDDSLSMVNVSTGKRVWRVGNFRHFPNGIAWDPLGKYIVVMSTDRKMDIIDARNGFKLKSFSQFHLGQNLVSGKQLPMESYRMFHDDTLGSFTRRADFSPGGELLFVPCAHLEAGATGVYGLYVFKRDQLNSDKPYALVPTRKAPFIVRSCPIMFKLLDKADNFIGLPYRVVYAAITKDTLHIFDSQHAHPIAYVENLHYNNLTDLSWTHDGKMLVVSSLEGFNSFVQINLESIGGIDTAEHKRPISPQPALIQPRKSAKRKTQAAETTPVVLVPEKSTTPLKEGNATKTPTATPKSSKTKSTGALLKFLKKGEAAEENEQASGSSTEEAVKQEKKSTKEDEVTPKTVKKAKKRIQVVTLDA</sequence>
<dbReference type="GO" id="GO:0006335">
    <property type="term" value="P:DNA replication-dependent chromatin assembly"/>
    <property type="evidence" value="ECO:0007669"/>
    <property type="project" value="InterPro"/>
</dbReference>
<reference evidence="12 13" key="2">
    <citation type="journal article" date="2019" name="G3 (Bethesda)">
        <title>Hybrid Assembly of the Genome of the Entomopathogenic Nematode Steinernema carpocapsae Identifies the X-Chromosome.</title>
        <authorList>
            <person name="Serra L."/>
            <person name="Macchietto M."/>
            <person name="Macias-Munoz A."/>
            <person name="McGill C.J."/>
            <person name="Rodriguez I.M."/>
            <person name="Rodriguez B."/>
            <person name="Murad R."/>
            <person name="Mortazavi A."/>
        </authorList>
    </citation>
    <scope>NUCLEOTIDE SEQUENCE [LARGE SCALE GENOMIC DNA]</scope>
    <source>
        <strain evidence="12 13">ALL</strain>
    </source>
</reference>
<keyword evidence="5" id="KW-0227">DNA damage</keyword>
<dbReference type="GO" id="GO:0033186">
    <property type="term" value="C:CAF-1 complex"/>
    <property type="evidence" value="ECO:0007669"/>
    <property type="project" value="TreeGrafter"/>
</dbReference>
<dbReference type="GO" id="GO:0005634">
    <property type="term" value="C:nucleus"/>
    <property type="evidence" value="ECO:0007669"/>
    <property type="project" value="UniProtKB-SubCell"/>
</dbReference>
<dbReference type="PANTHER" id="PTHR15271:SF4">
    <property type="entry name" value="CHROMATIN ASSEMBLY FACTOR 1 SUBUNIT B"/>
    <property type="match status" value="1"/>
</dbReference>
<dbReference type="PROSITE" id="PS50294">
    <property type="entry name" value="WD_REPEATS_REGION"/>
    <property type="match status" value="1"/>
</dbReference>
<dbReference type="PANTHER" id="PTHR15271">
    <property type="entry name" value="CHROMATIN ASSEMBLY FACTOR 1 SUBUNIT B"/>
    <property type="match status" value="1"/>
</dbReference>
<dbReference type="EMBL" id="AZBU02000002">
    <property type="protein sequence ID" value="TKR92581.1"/>
    <property type="molecule type" value="Genomic_DNA"/>
</dbReference>
<dbReference type="Pfam" id="PF24105">
    <property type="entry name" value="Beta-prop_CAF1B_HIR1"/>
    <property type="match status" value="1"/>
</dbReference>
<dbReference type="OrthoDB" id="71227at2759"/>
<reference evidence="12 13" key="1">
    <citation type="journal article" date="2015" name="Genome Biol.">
        <title>Comparative genomics of Steinernema reveals deeply conserved gene regulatory networks.</title>
        <authorList>
            <person name="Dillman A.R."/>
            <person name="Macchietto M."/>
            <person name="Porter C.F."/>
            <person name="Rogers A."/>
            <person name="Williams B."/>
            <person name="Antoshechkin I."/>
            <person name="Lee M.M."/>
            <person name="Goodwin Z."/>
            <person name="Lu X."/>
            <person name="Lewis E.E."/>
            <person name="Goodrich-Blair H."/>
            <person name="Stock S.P."/>
            <person name="Adams B.J."/>
            <person name="Sternberg P.W."/>
            <person name="Mortazavi A."/>
        </authorList>
    </citation>
    <scope>NUCLEOTIDE SEQUENCE [LARGE SCALE GENOMIC DNA]</scope>
    <source>
        <strain evidence="12 13">ALL</strain>
    </source>
</reference>
<dbReference type="Proteomes" id="UP000298663">
    <property type="component" value="Unassembled WGS sequence"/>
</dbReference>
<accession>A0A4U5P995</accession>
<dbReference type="GO" id="GO:0006334">
    <property type="term" value="P:nucleosome assembly"/>
    <property type="evidence" value="ECO:0007669"/>
    <property type="project" value="TreeGrafter"/>
</dbReference>
<comment type="subcellular location">
    <subcellularLocation>
        <location evidence="1">Nucleus</location>
    </subcellularLocation>
</comment>
<evidence type="ECO:0000256" key="10">
    <source>
        <dbReference type="SAM" id="MobiDB-lite"/>
    </source>
</evidence>
<keyword evidence="13" id="KW-1185">Reference proteome</keyword>
<evidence type="ECO:0000256" key="4">
    <source>
        <dbReference type="ARBA" id="ARBA00022737"/>
    </source>
</evidence>
<evidence type="ECO:0000313" key="12">
    <source>
        <dbReference type="EMBL" id="TKR92581.1"/>
    </source>
</evidence>
<evidence type="ECO:0000259" key="11">
    <source>
        <dbReference type="Pfam" id="PF24105"/>
    </source>
</evidence>
<feature type="region of interest" description="Disordered" evidence="10">
    <location>
        <begin position="406"/>
        <end position="516"/>
    </location>
</feature>
<dbReference type="InterPro" id="IPR055410">
    <property type="entry name" value="Beta-prop_CAF1B_HIR1"/>
</dbReference>
<dbReference type="Gene3D" id="2.130.10.10">
    <property type="entry name" value="YVTN repeat-like/Quinoprotein amine dehydrogenase"/>
    <property type="match status" value="1"/>
</dbReference>
<evidence type="ECO:0000256" key="3">
    <source>
        <dbReference type="ARBA" id="ARBA00022574"/>
    </source>
</evidence>
<dbReference type="InterPro" id="IPR045145">
    <property type="entry name" value="PTHR15271"/>
</dbReference>
<dbReference type="SMART" id="SM00320">
    <property type="entry name" value="WD40"/>
    <property type="match status" value="4"/>
</dbReference>
<dbReference type="InterPro" id="IPR001680">
    <property type="entry name" value="WD40_rpt"/>
</dbReference>
<evidence type="ECO:0000256" key="9">
    <source>
        <dbReference type="PROSITE-ProRule" id="PRU00221"/>
    </source>
</evidence>
<feature type="compositionally biased region" description="Basic and acidic residues" evidence="10">
    <location>
        <begin position="495"/>
        <end position="510"/>
    </location>
</feature>
<dbReference type="GO" id="GO:0006281">
    <property type="term" value="P:DNA repair"/>
    <property type="evidence" value="ECO:0007669"/>
    <property type="project" value="UniProtKB-KW"/>
</dbReference>
<comment type="caution">
    <text evidence="12">The sequence shown here is derived from an EMBL/GenBank/DDBJ whole genome shotgun (WGS) entry which is preliminary data.</text>
</comment>
<dbReference type="AlphaFoldDB" id="A0A4U5P995"/>